<organism evidence="1 2">
    <name type="scientific">Trifolium pratense</name>
    <name type="common">Red clover</name>
    <dbReference type="NCBI Taxonomy" id="57577"/>
    <lineage>
        <taxon>Eukaryota</taxon>
        <taxon>Viridiplantae</taxon>
        <taxon>Streptophyta</taxon>
        <taxon>Embryophyta</taxon>
        <taxon>Tracheophyta</taxon>
        <taxon>Spermatophyta</taxon>
        <taxon>Magnoliopsida</taxon>
        <taxon>eudicotyledons</taxon>
        <taxon>Gunneridae</taxon>
        <taxon>Pentapetalae</taxon>
        <taxon>rosids</taxon>
        <taxon>fabids</taxon>
        <taxon>Fabales</taxon>
        <taxon>Fabaceae</taxon>
        <taxon>Papilionoideae</taxon>
        <taxon>50 kb inversion clade</taxon>
        <taxon>NPAAA clade</taxon>
        <taxon>Hologalegina</taxon>
        <taxon>IRL clade</taxon>
        <taxon>Trifolieae</taxon>
        <taxon>Trifolium</taxon>
    </lineage>
</organism>
<protein>
    <submittedName>
        <fullName evidence="1">Uncharacterized protein</fullName>
    </submittedName>
</protein>
<evidence type="ECO:0000313" key="1">
    <source>
        <dbReference type="EMBL" id="CAJ2633871.1"/>
    </source>
</evidence>
<keyword evidence="2" id="KW-1185">Reference proteome</keyword>
<accession>A0ACB0IPK3</accession>
<dbReference type="EMBL" id="CASHSV030000002">
    <property type="protein sequence ID" value="CAJ2633871.1"/>
    <property type="molecule type" value="Genomic_DNA"/>
</dbReference>
<name>A0ACB0IPK3_TRIPR</name>
<sequence length="382" mass="42966">MVKITNNLFLVLCLVTWSTSHTFDGMGLGSPLLEDLERQTNLINKPHVKNRVGDIVDCVDISKQPAFDHPLLKYHKLQRKPNSERIITETSVNSSSTKSIYWLENVRCPKETVPIRRITKSNLIRGNSVFNDHNLIQSIVHEAYVYNSVVQDIHGIKGTTSIYNPKVDKGQSSAGHLFIQNAFEDATNKIVVGWHVSPNLYNDDHSTYFYSLWTSDNFKSTGCYNMLCNGFVQTDTSYYLGSRIRKTSTYEGEMIEMQISLNKDPKTHNWWLTVAGKTIGYFPAALFPKMDKLTGIGWGGLTLTPAGTTSPPMGSGHFPDKDFVHASYFRDVGVQVDDSGKYYQPNGDGYSEKFNCYGVEYYGDQGEEFGYSLQFGGPSCNN</sequence>
<reference evidence="1" key="1">
    <citation type="submission" date="2023-10" db="EMBL/GenBank/DDBJ databases">
        <authorList>
            <person name="Rodriguez Cubillos JULIANA M."/>
            <person name="De Vega J."/>
        </authorList>
    </citation>
    <scope>NUCLEOTIDE SEQUENCE</scope>
</reference>
<comment type="caution">
    <text evidence="1">The sequence shown here is derived from an EMBL/GenBank/DDBJ whole genome shotgun (WGS) entry which is preliminary data.</text>
</comment>
<evidence type="ECO:0000313" key="2">
    <source>
        <dbReference type="Proteomes" id="UP001177021"/>
    </source>
</evidence>
<gene>
    <name evidence="1" type="ORF">MILVUS5_LOCUS4898</name>
</gene>
<proteinExistence type="predicted"/>
<dbReference type="Proteomes" id="UP001177021">
    <property type="component" value="Unassembled WGS sequence"/>
</dbReference>